<dbReference type="PANTHER" id="PTHR15887">
    <property type="entry name" value="TRANSMEMBRANE PROTEIN 69"/>
    <property type="match status" value="1"/>
</dbReference>
<sequence length="141" mass="14262">MVGLGVAGLGPFLATLAAAFLAPPPGQALAIEAFLAYGAVILSFLGGVHWGLALVGAGGPEPAGRRLVVGVLPSLIAWPALLLDPPATTATLLTGFVALRLYELGPGAAGLPRAYRRLRTRLTAVVAACHLGLIARLLLLA</sequence>
<proteinExistence type="predicted"/>
<organism evidence="2 3">
    <name type="scientific">Halomonas salina</name>
    <dbReference type="NCBI Taxonomy" id="42565"/>
    <lineage>
        <taxon>Bacteria</taxon>
        <taxon>Pseudomonadati</taxon>
        <taxon>Pseudomonadota</taxon>
        <taxon>Gammaproteobacteria</taxon>
        <taxon>Oceanospirillales</taxon>
        <taxon>Halomonadaceae</taxon>
        <taxon>Halomonas</taxon>
    </lineage>
</organism>
<name>A0ABR4WSS8_9GAMM</name>
<keyword evidence="1" id="KW-1133">Transmembrane helix</keyword>
<dbReference type="Proteomes" id="UP000029721">
    <property type="component" value="Unassembled WGS sequence"/>
</dbReference>
<evidence type="ECO:0008006" key="4">
    <source>
        <dbReference type="Google" id="ProtNLM"/>
    </source>
</evidence>
<keyword evidence="3" id="KW-1185">Reference proteome</keyword>
<dbReference type="InterPro" id="IPR021836">
    <property type="entry name" value="DUF3429"/>
</dbReference>
<dbReference type="EMBL" id="JOKD01000030">
    <property type="protein sequence ID" value="KGE77782.1"/>
    <property type="molecule type" value="Genomic_DNA"/>
</dbReference>
<comment type="caution">
    <text evidence="2">The sequence shown here is derived from an EMBL/GenBank/DDBJ whole genome shotgun (WGS) entry which is preliminary data.</text>
</comment>
<dbReference type="Pfam" id="PF11911">
    <property type="entry name" value="DUF3429"/>
    <property type="match status" value="1"/>
</dbReference>
<feature type="transmembrane region" description="Helical" evidence="1">
    <location>
        <begin position="34"/>
        <end position="55"/>
    </location>
</feature>
<keyword evidence="1" id="KW-0812">Transmembrane</keyword>
<gene>
    <name evidence="2" type="ORF">FP66_07790</name>
</gene>
<dbReference type="PANTHER" id="PTHR15887:SF1">
    <property type="entry name" value="TRANSMEMBRANE PROTEIN 69"/>
    <property type="match status" value="1"/>
</dbReference>
<accession>A0ABR4WSS8</accession>
<protein>
    <recommendedName>
        <fullName evidence="4">DUF3429 domain-containing protein</fullName>
    </recommendedName>
</protein>
<feature type="transmembrane region" description="Helical" evidence="1">
    <location>
        <begin position="122"/>
        <end position="139"/>
    </location>
</feature>
<reference evidence="2 3" key="1">
    <citation type="submission" date="2014-06" db="EMBL/GenBank/DDBJ databases">
        <title>Draft genome sequence of an extremely salt tolerant bacteria Halomonas salina/CIFRI 1.</title>
        <authorList>
            <person name="Behera B.D."/>
            <person name="Meena D.K."/>
            <person name="Das P."/>
            <person name="Maharana J."/>
            <person name="Paria P."/>
            <person name="Sharma A.P."/>
            <person name="Shamsudheen K.V."/>
            <person name="Rijit J."/>
            <person name="Dixit V."/>
            <person name="Verma A."/>
            <person name="Scaria V."/>
            <person name="Sivasubbu S."/>
        </authorList>
    </citation>
    <scope>NUCLEOTIDE SEQUENCE [LARGE SCALE GENOMIC DNA]</scope>
    <source>
        <strain evidence="2 3">CIFRI 1</strain>
    </source>
</reference>
<evidence type="ECO:0000313" key="3">
    <source>
        <dbReference type="Proteomes" id="UP000029721"/>
    </source>
</evidence>
<evidence type="ECO:0000313" key="2">
    <source>
        <dbReference type="EMBL" id="KGE77782.1"/>
    </source>
</evidence>
<evidence type="ECO:0000256" key="1">
    <source>
        <dbReference type="SAM" id="Phobius"/>
    </source>
</evidence>
<keyword evidence="1" id="KW-0472">Membrane</keyword>